<dbReference type="Proteomes" id="UP000199081">
    <property type="component" value="Unassembled WGS sequence"/>
</dbReference>
<accession>A0A1H7HUE8</accession>
<dbReference type="Pfam" id="PF01168">
    <property type="entry name" value="Ala_racemase_N"/>
    <property type="match status" value="1"/>
</dbReference>
<dbReference type="GO" id="GO:0030170">
    <property type="term" value="F:pyridoxal phosphate binding"/>
    <property type="evidence" value="ECO:0007669"/>
    <property type="project" value="TreeGrafter"/>
</dbReference>
<sequence length="389" mass="43229">MFLEKVMQRNPDLIDYAVSLHQSGAILPDTYVIDLDALKSNASLMNDKAKSLDIELYFMLKQIGRNPVIAKELIDSGIKKAVVVDFKEALIMMENNIPIGNIGHLVQVPDKLLKKVMTYGVDYITVYSLDKLKKINEMAKTLGMTQKVMLRVIDEEDELYPGQYGGFTLNELDKLIPSFTTLTNCHINGITSFPCFLYNKELNSFSPTHNIKTLHQAKSILENNGLEINEINIPSATSIETLPLIKEAGGTQGEPGHALTGTSPMHAVEDLKETPAYVYVSEVSHTASERTFIYGGGYYARGKLENALIDNKGNRDQVKVRQFPSENIDYYLEIDKVHDIGSTAVMSFRTQVFVTRSHVALVKGLSSKKPELIGLFDSQGRALEGGVYG</sequence>
<feature type="domain" description="Alanine racemase N-terminal" evidence="4">
    <location>
        <begin position="33"/>
        <end position="264"/>
    </location>
</feature>
<dbReference type="AlphaFoldDB" id="A0A1H7HUE8"/>
<dbReference type="PANTHER" id="PTHR30511:SF3">
    <property type="entry name" value="LYSINE RACEMASE"/>
    <property type="match status" value="1"/>
</dbReference>
<dbReference type="EMBL" id="FNZU01000003">
    <property type="protein sequence ID" value="SEK53788.1"/>
    <property type="molecule type" value="Genomic_DNA"/>
</dbReference>
<comment type="cofactor">
    <cofactor evidence="1">
        <name>pyridoxal 5'-phosphate</name>
        <dbReference type="ChEBI" id="CHEBI:597326"/>
    </cofactor>
</comment>
<keyword evidence="2" id="KW-0663">Pyridoxal phosphate</keyword>
<dbReference type="RefSeq" id="WP_091479398.1">
    <property type="nucleotide sequence ID" value="NZ_BJYC01000006.1"/>
</dbReference>
<dbReference type="SUPFAM" id="SSF51419">
    <property type="entry name" value="PLP-binding barrel"/>
    <property type="match status" value="1"/>
</dbReference>
<evidence type="ECO:0000256" key="1">
    <source>
        <dbReference type="ARBA" id="ARBA00001933"/>
    </source>
</evidence>
<protein>
    <submittedName>
        <fullName evidence="6">Predicted amino acid racemase</fullName>
    </submittedName>
</protein>
<dbReference type="Gene3D" id="2.40.37.30">
    <property type="match status" value="2"/>
</dbReference>
<evidence type="ECO:0000256" key="2">
    <source>
        <dbReference type="ARBA" id="ARBA00022898"/>
    </source>
</evidence>
<dbReference type="STRING" id="426702.SAMN04488099_103179"/>
<evidence type="ECO:0000259" key="5">
    <source>
        <dbReference type="Pfam" id="PF21279"/>
    </source>
</evidence>
<evidence type="ECO:0000313" key="7">
    <source>
        <dbReference type="Proteomes" id="UP000199081"/>
    </source>
</evidence>
<dbReference type="PANTHER" id="PTHR30511">
    <property type="entry name" value="ALANINE RACEMASE"/>
    <property type="match status" value="1"/>
</dbReference>
<evidence type="ECO:0000259" key="4">
    <source>
        <dbReference type="Pfam" id="PF01168"/>
    </source>
</evidence>
<dbReference type="GO" id="GO:0005829">
    <property type="term" value="C:cytosol"/>
    <property type="evidence" value="ECO:0007669"/>
    <property type="project" value="TreeGrafter"/>
</dbReference>
<reference evidence="7" key="1">
    <citation type="submission" date="2016-10" db="EMBL/GenBank/DDBJ databases">
        <authorList>
            <person name="Varghese N."/>
            <person name="Submissions S."/>
        </authorList>
    </citation>
    <scope>NUCLEOTIDE SEQUENCE [LARGE SCALE GENOMIC DNA]</scope>
    <source>
        <strain evidence="7">DSM 19183</strain>
    </source>
</reference>
<dbReference type="Pfam" id="PF21279">
    <property type="entry name" value="YhfX-like_C"/>
    <property type="match status" value="1"/>
</dbReference>
<dbReference type="InterPro" id="IPR029066">
    <property type="entry name" value="PLP-binding_barrel"/>
</dbReference>
<dbReference type="InterPro" id="IPR048449">
    <property type="entry name" value="YhfX-like_C"/>
</dbReference>
<dbReference type="InterPro" id="IPR000821">
    <property type="entry name" value="Ala_racemase"/>
</dbReference>
<evidence type="ECO:0000256" key="3">
    <source>
        <dbReference type="ARBA" id="ARBA00023235"/>
    </source>
</evidence>
<dbReference type="CDD" id="cd06811">
    <property type="entry name" value="PLPDE_III_yhfX_like"/>
    <property type="match status" value="1"/>
</dbReference>
<proteinExistence type="predicted"/>
<keyword evidence="3" id="KW-0413">Isomerase</keyword>
<dbReference type="InterPro" id="IPR001608">
    <property type="entry name" value="Ala_racemase_N"/>
</dbReference>
<gene>
    <name evidence="6" type="ORF">SAMN04488099_103179</name>
</gene>
<feature type="domain" description="YhfX-like C-terminal" evidence="5">
    <location>
        <begin position="278"/>
        <end position="372"/>
    </location>
</feature>
<organism evidence="6 7">
    <name type="scientific">Alkalibacterium pelagium</name>
    <dbReference type="NCBI Taxonomy" id="426702"/>
    <lineage>
        <taxon>Bacteria</taxon>
        <taxon>Bacillati</taxon>
        <taxon>Bacillota</taxon>
        <taxon>Bacilli</taxon>
        <taxon>Lactobacillales</taxon>
        <taxon>Carnobacteriaceae</taxon>
        <taxon>Alkalibacterium</taxon>
    </lineage>
</organism>
<dbReference type="OrthoDB" id="3189402at2"/>
<evidence type="ECO:0000313" key="6">
    <source>
        <dbReference type="EMBL" id="SEK53788.1"/>
    </source>
</evidence>
<dbReference type="GO" id="GO:0008784">
    <property type="term" value="F:alanine racemase activity"/>
    <property type="evidence" value="ECO:0007669"/>
    <property type="project" value="TreeGrafter"/>
</dbReference>
<name>A0A1H7HUE8_9LACT</name>
<keyword evidence="7" id="KW-1185">Reference proteome</keyword>